<dbReference type="PANTHER" id="PTHR23033:SF14">
    <property type="entry name" value="GLYCOPROTEIN-N-ACETYLGALACTOSAMINE 3-BETA-GALACTOSYLTRANSFERASE 1-RELATED"/>
    <property type="match status" value="1"/>
</dbReference>
<dbReference type="GO" id="GO:0000166">
    <property type="term" value="F:nucleotide binding"/>
    <property type="evidence" value="ECO:0007669"/>
    <property type="project" value="UniProtKB-KW"/>
</dbReference>
<keyword evidence="16" id="KW-0325">Glycoprotein</keyword>
<dbReference type="FunFam" id="3.90.550.50:FF:000017">
    <property type="entry name" value="Glycoprotein-N-acetylgalactosamine 3-beta-galactosyltransferase 1"/>
    <property type="match status" value="1"/>
</dbReference>
<comment type="cofactor">
    <cofactor evidence="1">
        <name>Mn(2+)</name>
        <dbReference type="ChEBI" id="CHEBI:29035"/>
    </cofactor>
</comment>
<keyword evidence="8" id="KW-0808">Transferase</keyword>
<evidence type="ECO:0000256" key="5">
    <source>
        <dbReference type="ARBA" id="ARBA00011748"/>
    </source>
</evidence>
<evidence type="ECO:0000256" key="9">
    <source>
        <dbReference type="ARBA" id="ARBA00022692"/>
    </source>
</evidence>
<keyword evidence="9" id="KW-0812">Transmembrane</keyword>
<evidence type="ECO:0000256" key="16">
    <source>
        <dbReference type="ARBA" id="ARBA00023180"/>
    </source>
</evidence>
<name>H2YKS1_CIOSA</name>
<reference evidence="23" key="1">
    <citation type="submission" date="2003-08" db="EMBL/GenBank/DDBJ databases">
        <authorList>
            <person name="Birren B."/>
            <person name="Nusbaum C."/>
            <person name="Abebe A."/>
            <person name="Abouelleil A."/>
            <person name="Adekoya E."/>
            <person name="Ait-zahra M."/>
            <person name="Allen N."/>
            <person name="Allen T."/>
            <person name="An P."/>
            <person name="Anderson M."/>
            <person name="Anderson S."/>
            <person name="Arachchi H."/>
            <person name="Armbruster J."/>
            <person name="Bachantsang P."/>
            <person name="Baldwin J."/>
            <person name="Barry A."/>
            <person name="Bayul T."/>
            <person name="Blitshsteyn B."/>
            <person name="Bloom T."/>
            <person name="Blye J."/>
            <person name="Boguslavskiy L."/>
            <person name="Borowsky M."/>
            <person name="Boukhgalter B."/>
            <person name="Brunache A."/>
            <person name="Butler J."/>
            <person name="Calixte N."/>
            <person name="Calvo S."/>
            <person name="Camarata J."/>
            <person name="Campo K."/>
            <person name="Chang J."/>
            <person name="Cheshatsang Y."/>
            <person name="Citroen M."/>
            <person name="Collymore A."/>
            <person name="Considine T."/>
            <person name="Cook A."/>
            <person name="Cooke P."/>
            <person name="Corum B."/>
            <person name="Cuomo C."/>
            <person name="David R."/>
            <person name="Dawoe T."/>
            <person name="Degray S."/>
            <person name="Dodge S."/>
            <person name="Dooley K."/>
            <person name="Dorje P."/>
            <person name="Dorjee K."/>
            <person name="Dorris L."/>
            <person name="Duffey N."/>
            <person name="Dupes A."/>
            <person name="Elkins T."/>
            <person name="Engels R."/>
            <person name="Erickson J."/>
            <person name="Farina A."/>
            <person name="Faro S."/>
            <person name="Ferreira P."/>
            <person name="Fischer H."/>
            <person name="Fitzgerald M."/>
            <person name="Foley K."/>
            <person name="Gage D."/>
            <person name="Galagan J."/>
            <person name="Gearin G."/>
            <person name="Gnerre S."/>
            <person name="Gnirke A."/>
            <person name="Goyette A."/>
            <person name="Graham J."/>
            <person name="Grandbois E."/>
            <person name="Gyaltsen K."/>
            <person name="Hafez N."/>
            <person name="Hagopian D."/>
            <person name="Hagos B."/>
            <person name="Hall J."/>
            <person name="Hatcher B."/>
            <person name="Heller A."/>
            <person name="Higgins H."/>
            <person name="Honan T."/>
            <person name="Horn A."/>
            <person name="Houde N."/>
            <person name="Hughes L."/>
            <person name="Hulme W."/>
            <person name="Husby E."/>
            <person name="Iliev I."/>
            <person name="Jaffe D."/>
            <person name="Jones C."/>
            <person name="Kamal M."/>
            <person name="Kamat A."/>
            <person name="Kamvysselis M."/>
            <person name="Karlsson E."/>
            <person name="Kells C."/>
            <person name="Kieu A."/>
            <person name="Kisner P."/>
            <person name="Kodira C."/>
            <person name="Kulbokas E."/>
            <person name="Labutti K."/>
            <person name="Lama D."/>
            <person name="Landers T."/>
            <person name="Leger J."/>
            <person name="Levine S."/>
            <person name="Lewis D."/>
            <person name="Lewis T."/>
            <person name="Lindblad-toh K."/>
            <person name="Liu X."/>
            <person name="Lokyitsang T."/>
            <person name="Lokyitsang Y."/>
            <person name="Lucien O."/>
            <person name="Lui A."/>
            <person name="Ma L.J."/>
            <person name="Mabbitt R."/>
            <person name="Macdonald J."/>
            <person name="Maclean C."/>
            <person name="Major J."/>
            <person name="Manning J."/>
            <person name="Marabella R."/>
            <person name="Maru K."/>
            <person name="Matthews C."/>
            <person name="Mauceli E."/>
            <person name="Mccarthy M."/>
            <person name="Mcdonough S."/>
            <person name="Mcghee T."/>
            <person name="Meldrim J."/>
            <person name="Meneus L."/>
            <person name="Mesirov J."/>
            <person name="Mihalev A."/>
            <person name="Mihova T."/>
            <person name="Mikkelsen T."/>
            <person name="Mlenga V."/>
            <person name="Moru K."/>
            <person name="Mozes J."/>
            <person name="Mulrain L."/>
            <person name="Munson G."/>
            <person name="Naylor J."/>
            <person name="Newes C."/>
            <person name="Nguyen C."/>
            <person name="Nguyen N."/>
            <person name="Nguyen T."/>
            <person name="Nicol R."/>
            <person name="Nielsen C."/>
            <person name="Nizzari M."/>
            <person name="Norbu C."/>
            <person name="Norbu N."/>
            <person name="O'donnell P."/>
            <person name="Okoawo O."/>
            <person name="O'leary S."/>
            <person name="Omotosho B."/>
            <person name="O'neill K."/>
            <person name="Osman S."/>
            <person name="Parker S."/>
            <person name="Perrin D."/>
            <person name="Phunkhang P."/>
            <person name="Piqani B."/>
            <person name="Purcell S."/>
            <person name="Rachupka T."/>
            <person name="Ramasamy U."/>
            <person name="Rameau R."/>
            <person name="Ray V."/>
            <person name="Raymond C."/>
            <person name="Retta R."/>
            <person name="Richardson S."/>
            <person name="Rise C."/>
            <person name="Rodriguez J."/>
            <person name="Rogers J."/>
            <person name="Rogov P."/>
            <person name="Rutman M."/>
            <person name="Schupbach R."/>
            <person name="Seaman C."/>
            <person name="Settipalli S."/>
            <person name="Sharpe T."/>
            <person name="Sheridan J."/>
            <person name="Sherpa N."/>
            <person name="Shi J."/>
            <person name="Smirnov S."/>
            <person name="Smith C."/>
            <person name="Sougnez C."/>
            <person name="Spencer B."/>
            <person name="Stalker J."/>
            <person name="Stange-thomann N."/>
            <person name="Stavropoulos S."/>
            <person name="Stetson K."/>
            <person name="Stone C."/>
            <person name="Stone S."/>
            <person name="Stubbs M."/>
            <person name="Talamas J."/>
            <person name="Tchuinga P."/>
            <person name="Tenzing P."/>
            <person name="Tesfaye S."/>
            <person name="Theodore J."/>
            <person name="Thoulutsang Y."/>
            <person name="Topham K."/>
            <person name="Towey S."/>
            <person name="Tsamla T."/>
            <person name="Tsomo N."/>
            <person name="Vallee D."/>
            <person name="Vassiliev H."/>
            <person name="Venkataraman V."/>
            <person name="Vinson J."/>
            <person name="Vo A."/>
            <person name="Wade C."/>
            <person name="Wang S."/>
            <person name="Wangchuk T."/>
            <person name="Wangdi T."/>
            <person name="Whittaker C."/>
            <person name="Wilkinson J."/>
            <person name="Wu Y."/>
            <person name="Wyman D."/>
            <person name="Yadav S."/>
            <person name="Yang S."/>
            <person name="Yang X."/>
            <person name="Yeager S."/>
            <person name="Yee E."/>
            <person name="Young G."/>
            <person name="Zainoun J."/>
            <person name="Zembeck L."/>
            <person name="Zimmer A."/>
            <person name="Zody M."/>
            <person name="Lander E."/>
        </authorList>
    </citation>
    <scope>NUCLEOTIDE SEQUENCE [LARGE SCALE GENOMIC DNA]</scope>
</reference>
<comment type="function">
    <text evidence="20">Glycosyltransferase that generates the core 1 O-glycan Gal-beta1-3GalNAc-alpha1-Ser/Thr (T antigen), which is a precursor for many extended O-glycans in glycoproteins.</text>
</comment>
<evidence type="ECO:0000313" key="22">
    <source>
        <dbReference type="Ensembl" id="ENSCSAVP00000005923.1"/>
    </source>
</evidence>
<keyword evidence="12" id="KW-0735">Signal-anchor</keyword>
<evidence type="ECO:0000256" key="11">
    <source>
        <dbReference type="ARBA" id="ARBA00022741"/>
    </source>
</evidence>
<evidence type="ECO:0000256" key="8">
    <source>
        <dbReference type="ARBA" id="ARBA00022679"/>
    </source>
</evidence>
<dbReference type="Gene3D" id="3.90.550.50">
    <property type="match status" value="1"/>
</dbReference>
<dbReference type="InterPro" id="IPR026050">
    <property type="entry name" value="C1GALT1/C1GALT1_chp1"/>
</dbReference>
<keyword evidence="7" id="KW-0328">Glycosyltransferase</keyword>
<keyword evidence="10" id="KW-0479">Metal-binding</keyword>
<evidence type="ECO:0000256" key="18">
    <source>
        <dbReference type="ARBA" id="ARBA00040898"/>
    </source>
</evidence>
<dbReference type="InterPro" id="IPR003378">
    <property type="entry name" value="Fringe-like_glycosylTrfase"/>
</dbReference>
<feature type="domain" description="Fringe-like glycosyltransferase" evidence="21">
    <location>
        <begin position="23"/>
        <end position="180"/>
    </location>
</feature>
<dbReference type="HOGENOM" id="CLU_035857_1_0_1"/>
<evidence type="ECO:0000256" key="2">
    <source>
        <dbReference type="ARBA" id="ARBA00004606"/>
    </source>
</evidence>
<dbReference type="GO" id="GO:0030145">
    <property type="term" value="F:manganese ion binding"/>
    <property type="evidence" value="ECO:0007669"/>
    <property type="project" value="UniProtKB-ARBA"/>
</dbReference>
<evidence type="ECO:0000256" key="20">
    <source>
        <dbReference type="ARBA" id="ARBA00059245"/>
    </source>
</evidence>
<proteinExistence type="inferred from homology"/>
<evidence type="ECO:0000256" key="6">
    <source>
        <dbReference type="ARBA" id="ARBA00012557"/>
    </source>
</evidence>
<evidence type="ECO:0000313" key="23">
    <source>
        <dbReference type="Proteomes" id="UP000007875"/>
    </source>
</evidence>
<accession>H2YKS1</accession>
<dbReference type="AlphaFoldDB" id="H2YKS1"/>
<evidence type="ECO:0000256" key="13">
    <source>
        <dbReference type="ARBA" id="ARBA00022989"/>
    </source>
</evidence>
<evidence type="ECO:0000256" key="17">
    <source>
        <dbReference type="ARBA" id="ARBA00023211"/>
    </source>
</evidence>
<organism evidence="22 23">
    <name type="scientific">Ciona savignyi</name>
    <name type="common">Pacific transparent sea squirt</name>
    <dbReference type="NCBI Taxonomy" id="51511"/>
    <lineage>
        <taxon>Eukaryota</taxon>
        <taxon>Metazoa</taxon>
        <taxon>Chordata</taxon>
        <taxon>Tunicata</taxon>
        <taxon>Ascidiacea</taxon>
        <taxon>Phlebobranchia</taxon>
        <taxon>Cionidae</taxon>
        <taxon>Ciona</taxon>
    </lineage>
</organism>
<dbReference type="Proteomes" id="UP000007875">
    <property type="component" value="Unassembled WGS sequence"/>
</dbReference>
<comment type="catalytic activity">
    <reaction evidence="19">
        <text>an N-acetyl-alpha-D-galactosaminyl derivative + UDP-alpha-D-galactose = a beta-D-galactosyl-(1-&gt;3)-N-acetyl-alpha-D-galactosaminyl derivative + UDP + H(+)</text>
        <dbReference type="Rhea" id="RHEA:15621"/>
        <dbReference type="ChEBI" id="CHEBI:15378"/>
        <dbReference type="ChEBI" id="CHEBI:28257"/>
        <dbReference type="ChEBI" id="CHEBI:58223"/>
        <dbReference type="ChEBI" id="CHEBI:66914"/>
        <dbReference type="ChEBI" id="CHEBI:133470"/>
        <dbReference type="EC" id="2.4.1.122"/>
    </reaction>
</comment>
<evidence type="ECO:0000256" key="10">
    <source>
        <dbReference type="ARBA" id="ARBA00022723"/>
    </source>
</evidence>
<dbReference type="Pfam" id="PF02434">
    <property type="entry name" value="Fringe"/>
    <property type="match status" value="1"/>
</dbReference>
<keyword evidence="14" id="KW-0472">Membrane</keyword>
<comment type="pathway">
    <text evidence="3">Protein modification; protein glycosylation.</text>
</comment>
<evidence type="ECO:0000259" key="21">
    <source>
        <dbReference type="Pfam" id="PF02434"/>
    </source>
</evidence>
<dbReference type="EC" id="2.4.1.122" evidence="6"/>
<dbReference type="InParanoid" id="H2YKS1"/>
<comment type="similarity">
    <text evidence="4">Belongs to the glycosyltransferase 31 family. Beta3-Gal-T subfamily.</text>
</comment>
<evidence type="ECO:0000256" key="19">
    <source>
        <dbReference type="ARBA" id="ARBA00048842"/>
    </source>
</evidence>
<dbReference type="STRING" id="51511.ENSCSAVP00000005923"/>
<reference evidence="22" key="2">
    <citation type="submission" date="2025-08" db="UniProtKB">
        <authorList>
            <consortium name="Ensembl"/>
        </authorList>
    </citation>
    <scope>IDENTIFICATION</scope>
</reference>
<evidence type="ECO:0000256" key="7">
    <source>
        <dbReference type="ARBA" id="ARBA00022676"/>
    </source>
</evidence>
<evidence type="ECO:0000256" key="15">
    <source>
        <dbReference type="ARBA" id="ARBA00023157"/>
    </source>
</evidence>
<evidence type="ECO:0000256" key="3">
    <source>
        <dbReference type="ARBA" id="ARBA00004922"/>
    </source>
</evidence>
<keyword evidence="13" id="KW-1133">Transmembrane helix</keyword>
<keyword evidence="17" id="KW-0464">Manganese</keyword>
<dbReference type="eggNOG" id="KOG2246">
    <property type="taxonomic scope" value="Eukaryota"/>
</dbReference>
<keyword evidence="15" id="KW-1015">Disulfide bond</keyword>
<evidence type="ECO:0000256" key="1">
    <source>
        <dbReference type="ARBA" id="ARBA00001936"/>
    </source>
</evidence>
<dbReference type="GO" id="GO:0016263">
    <property type="term" value="F:glycoprotein-N-acetylgalactosamine 3-beta-galactosyltransferase activity"/>
    <property type="evidence" value="ECO:0007669"/>
    <property type="project" value="UniProtKB-EC"/>
</dbReference>
<keyword evidence="11" id="KW-0547">Nucleotide-binding</keyword>
<protein>
    <recommendedName>
        <fullName evidence="18">Glycoprotein-N-acetylgalactosamine 3-beta-galactosyltransferase 1</fullName>
        <ecNumber evidence="6">2.4.1.122</ecNumber>
    </recommendedName>
</protein>
<evidence type="ECO:0000256" key="4">
    <source>
        <dbReference type="ARBA" id="ARBA00006462"/>
    </source>
</evidence>
<reference evidence="22" key="3">
    <citation type="submission" date="2025-09" db="UniProtKB">
        <authorList>
            <consortium name="Ensembl"/>
        </authorList>
    </citation>
    <scope>IDENTIFICATION</scope>
</reference>
<evidence type="ECO:0000256" key="14">
    <source>
        <dbReference type="ARBA" id="ARBA00023136"/>
    </source>
</evidence>
<keyword evidence="23" id="KW-1185">Reference proteome</keyword>
<dbReference type="OMA" id="CMESVNV"/>
<dbReference type="Ensembl" id="ENSCSAVT00000005998.1">
    <property type="protein sequence ID" value="ENSCSAVP00000005923.1"/>
    <property type="gene ID" value="ENSCSAVG00000003534.1"/>
</dbReference>
<evidence type="ECO:0000256" key="12">
    <source>
        <dbReference type="ARBA" id="ARBA00022968"/>
    </source>
</evidence>
<comment type="subunit">
    <text evidence="5">Homodimer; disulfide-linked.</text>
</comment>
<comment type="subcellular location">
    <subcellularLocation>
        <location evidence="2">Membrane</location>
        <topology evidence="2">Single-pass type II membrane protein</topology>
    </subcellularLocation>
</comment>
<sequence>FPLGGSGVRVLCWVMTSPVTSYTRAIHVKRTWGARCDKLVFMSSKEDQNLPAVGLPVAEGRDHLYDKTKAAFQYLWKHHKNDADWFLKADDDTYVIIENLKLLLKDYDSFQPMYFGRKFTPLVEQGYMSGGAGYVLSKTALNRYDQALRMNRCPTFDQTEDIELGRCLAHIGVKAMDSRDEHFRETFFPFSPILHLIPGKIPKDSWFWNYIAHYNPAGPDCCSKHAISFHYVTPEMMYLYEYFIYHFEAWGANVAEYNTLGT</sequence>
<dbReference type="GO" id="GO:0016020">
    <property type="term" value="C:membrane"/>
    <property type="evidence" value="ECO:0007669"/>
    <property type="project" value="UniProtKB-SubCell"/>
</dbReference>
<dbReference type="UniPathway" id="UPA00378"/>
<dbReference type="GeneTree" id="ENSGT00940000164651"/>
<dbReference type="PANTHER" id="PTHR23033">
    <property type="entry name" value="BETA1,3-GALACTOSYLTRANSFERASE"/>
    <property type="match status" value="1"/>
</dbReference>